<gene>
    <name evidence="1" type="ORF">QN277_020726</name>
</gene>
<dbReference type="PANTHER" id="PTHR34130">
    <property type="entry name" value="OS08G0243800 PROTEIN"/>
    <property type="match status" value="1"/>
</dbReference>
<dbReference type="EMBL" id="JAWXYG010000005">
    <property type="protein sequence ID" value="KAK4272135.1"/>
    <property type="molecule type" value="Genomic_DNA"/>
</dbReference>
<protein>
    <submittedName>
        <fullName evidence="1">Uncharacterized protein</fullName>
    </submittedName>
</protein>
<name>A0AAE1KFB6_9FABA</name>
<reference evidence="1" key="1">
    <citation type="submission" date="2023-10" db="EMBL/GenBank/DDBJ databases">
        <title>Chromosome-level genome of the transformable northern wattle, Acacia crassicarpa.</title>
        <authorList>
            <person name="Massaro I."/>
            <person name="Sinha N.R."/>
            <person name="Poethig S."/>
            <person name="Leichty A.R."/>
        </authorList>
    </citation>
    <scope>NUCLEOTIDE SEQUENCE</scope>
    <source>
        <strain evidence="1">Acra3RX</strain>
        <tissue evidence="1">Leaf</tissue>
    </source>
</reference>
<organism evidence="1 2">
    <name type="scientific">Acacia crassicarpa</name>
    <name type="common">northern wattle</name>
    <dbReference type="NCBI Taxonomy" id="499986"/>
    <lineage>
        <taxon>Eukaryota</taxon>
        <taxon>Viridiplantae</taxon>
        <taxon>Streptophyta</taxon>
        <taxon>Embryophyta</taxon>
        <taxon>Tracheophyta</taxon>
        <taxon>Spermatophyta</taxon>
        <taxon>Magnoliopsida</taxon>
        <taxon>eudicotyledons</taxon>
        <taxon>Gunneridae</taxon>
        <taxon>Pentapetalae</taxon>
        <taxon>rosids</taxon>
        <taxon>fabids</taxon>
        <taxon>Fabales</taxon>
        <taxon>Fabaceae</taxon>
        <taxon>Caesalpinioideae</taxon>
        <taxon>mimosoid clade</taxon>
        <taxon>Acacieae</taxon>
        <taxon>Acacia</taxon>
    </lineage>
</organism>
<evidence type="ECO:0000313" key="2">
    <source>
        <dbReference type="Proteomes" id="UP001293593"/>
    </source>
</evidence>
<accession>A0AAE1KFB6</accession>
<dbReference type="Proteomes" id="UP001293593">
    <property type="component" value="Unassembled WGS sequence"/>
</dbReference>
<evidence type="ECO:0000313" key="1">
    <source>
        <dbReference type="EMBL" id="KAK4272135.1"/>
    </source>
</evidence>
<comment type="caution">
    <text evidence="1">The sequence shown here is derived from an EMBL/GenBank/DDBJ whole genome shotgun (WGS) entry which is preliminary data.</text>
</comment>
<dbReference type="AlphaFoldDB" id="A0AAE1KFB6"/>
<sequence length="198" mass="22193">MKHKSFLHESTEKHPLLQPASQMNQDHVEFEFPTAISDSGTNAALQNDIVFCGKILGRQTDPNPSDTVRKNPFLVRSESIGKINSGRHSGLVSYLKSSSDGEHRRRNSWSWRYHNGLFGVLKYPVQMELSDIKTRQERMEPTSLPKLPAVEGGETEISSGRKSKWGLVRRLSLKRRERGPPMTAVAKGSFGCLPIPLA</sequence>
<dbReference type="PANTHER" id="PTHR34130:SF8">
    <property type="entry name" value="TRANSMEMBRANE PROTEIN"/>
    <property type="match status" value="1"/>
</dbReference>
<proteinExistence type="predicted"/>
<keyword evidence="2" id="KW-1185">Reference proteome</keyword>